<dbReference type="EMBL" id="CP016172">
    <property type="protein sequence ID" value="ANN77445.1"/>
    <property type="molecule type" value="Genomic_DNA"/>
</dbReference>
<gene>
    <name evidence="2" type="ORF">BAU07_10320</name>
</gene>
<evidence type="ECO:0000313" key="3">
    <source>
        <dbReference type="Proteomes" id="UP000091926"/>
    </source>
</evidence>
<dbReference type="AlphaFoldDB" id="A0A193GC92"/>
<dbReference type="KEGG" id="bfz:BAU07_10320"/>
<dbReference type="InterPro" id="IPR009097">
    <property type="entry name" value="Cyclic_Pdiesterase"/>
</dbReference>
<dbReference type="SUPFAM" id="SSF55144">
    <property type="entry name" value="LigT-like"/>
    <property type="match status" value="1"/>
</dbReference>
<proteinExistence type="predicted"/>
<dbReference type="RefSeq" id="WP_066657028.1">
    <property type="nucleotide sequence ID" value="NZ_CBCSCL010000005.1"/>
</dbReference>
<dbReference type="PANTHER" id="PTHR35561">
    <property type="entry name" value="RNA 2',3'-CYCLIC PHOSPHODIESTERASE"/>
    <property type="match status" value="1"/>
</dbReference>
<organism evidence="2 3">
    <name type="scientific">Bordetella flabilis</name>
    <dbReference type="NCBI Taxonomy" id="463014"/>
    <lineage>
        <taxon>Bacteria</taxon>
        <taxon>Pseudomonadati</taxon>
        <taxon>Pseudomonadota</taxon>
        <taxon>Betaproteobacteria</taxon>
        <taxon>Burkholderiales</taxon>
        <taxon>Alcaligenaceae</taxon>
        <taxon>Bordetella</taxon>
    </lineage>
</organism>
<name>A0A193GC92_9BORD</name>
<dbReference type="GO" id="GO:0004113">
    <property type="term" value="F:2',3'-cyclic-nucleotide 3'-phosphodiesterase activity"/>
    <property type="evidence" value="ECO:0007669"/>
    <property type="project" value="InterPro"/>
</dbReference>
<dbReference type="OrthoDB" id="7061261at2"/>
<dbReference type="GO" id="GO:0008664">
    <property type="term" value="F:RNA 2',3'-cyclic 3'-phosphodiesterase activity"/>
    <property type="evidence" value="ECO:0007669"/>
    <property type="project" value="InterPro"/>
</dbReference>
<protein>
    <recommendedName>
        <fullName evidence="4">2'-5' RNA ligase</fullName>
    </recommendedName>
</protein>
<evidence type="ECO:0000256" key="1">
    <source>
        <dbReference type="ARBA" id="ARBA00022801"/>
    </source>
</evidence>
<evidence type="ECO:0008006" key="4">
    <source>
        <dbReference type="Google" id="ProtNLM"/>
    </source>
</evidence>
<reference evidence="2 3" key="1">
    <citation type="submission" date="2016-06" db="EMBL/GenBank/DDBJ databases">
        <title>Complete genome sequences of Bordetella bronchialis and Bordetella flabilis.</title>
        <authorList>
            <person name="LiPuma J.J."/>
            <person name="Spilker T."/>
        </authorList>
    </citation>
    <scope>NUCLEOTIDE SEQUENCE [LARGE SCALE GENOMIC DNA]</scope>
    <source>
        <strain evidence="2 3">AU10664</strain>
    </source>
</reference>
<dbReference type="STRING" id="463014.BAU07_10320"/>
<dbReference type="PANTHER" id="PTHR35561:SF1">
    <property type="entry name" value="RNA 2',3'-CYCLIC PHOSPHODIESTERASE"/>
    <property type="match status" value="1"/>
</dbReference>
<accession>A0A193GC92</accession>
<dbReference type="Pfam" id="PF13563">
    <property type="entry name" value="2_5_RNA_ligase2"/>
    <property type="match status" value="1"/>
</dbReference>
<keyword evidence="1" id="KW-0378">Hydrolase</keyword>
<keyword evidence="3" id="KW-1185">Reference proteome</keyword>
<dbReference type="Proteomes" id="UP000091926">
    <property type="component" value="Chromosome"/>
</dbReference>
<dbReference type="Gene3D" id="3.90.1140.10">
    <property type="entry name" value="Cyclic phosphodiesterase"/>
    <property type="match status" value="1"/>
</dbReference>
<evidence type="ECO:0000313" key="2">
    <source>
        <dbReference type="EMBL" id="ANN77445.1"/>
    </source>
</evidence>
<dbReference type="InterPro" id="IPR004175">
    <property type="entry name" value="RNA_CPDase"/>
</dbReference>
<sequence length="176" mass="19480">MPPRHSWFFALRPTVEDSRRIYTFAEQLFSIHGVSAKGMDPGRLHITLDLVGHDAADTLVDEACRAADTVSFPAVVAHFDSAMTFSAPNGPLVLLGAEGLDDVRKLRTVLGCAMADRGFAVPRAYEPHMTLCYDSRHRLARTPIAPVEFRAAEFALVKSHIGLSRHEVLRTWRLTG</sequence>